<dbReference type="InterPro" id="IPR029063">
    <property type="entry name" value="SAM-dependent_MTases_sf"/>
</dbReference>
<dbReference type="CDD" id="cd02440">
    <property type="entry name" value="AdoMet_MTases"/>
    <property type="match status" value="1"/>
</dbReference>
<accession>A0ABQ0ABQ8</accession>
<feature type="domain" description="Ribosomal RNA methyltransferase FtsJ" evidence="3">
    <location>
        <begin position="63"/>
        <end position="249"/>
    </location>
</feature>
<keyword evidence="1" id="KW-0694">RNA-binding</keyword>
<evidence type="ECO:0000256" key="1">
    <source>
        <dbReference type="ARBA" id="ARBA00022884"/>
    </source>
</evidence>
<dbReference type="InterPro" id="IPR004538">
    <property type="entry name" value="Hemolysin_A/TlyA"/>
</dbReference>
<reference evidence="4 5" key="1">
    <citation type="submission" date="2024-04" db="EMBL/GenBank/DDBJ databases">
        <title>Draft genome sequence of Sessilibacter corallicola NBRC 116591.</title>
        <authorList>
            <person name="Miyakawa T."/>
            <person name="Kusuya Y."/>
            <person name="Miura T."/>
        </authorList>
    </citation>
    <scope>NUCLEOTIDE SEQUENCE [LARGE SCALE GENOMIC DNA]</scope>
    <source>
        <strain evidence="4 5">KU-00831-HH</strain>
    </source>
</reference>
<evidence type="ECO:0000256" key="2">
    <source>
        <dbReference type="ARBA" id="ARBA00029460"/>
    </source>
</evidence>
<dbReference type="PANTHER" id="PTHR32319">
    <property type="entry name" value="BACTERIAL HEMOLYSIN-LIKE PROTEIN"/>
    <property type="match status" value="1"/>
</dbReference>
<protein>
    <submittedName>
        <fullName evidence="4">TlyA family rRNA (Cytidine-2'-O)-methyltransferase</fullName>
    </submittedName>
</protein>
<evidence type="ECO:0000313" key="5">
    <source>
        <dbReference type="Proteomes" id="UP001465153"/>
    </source>
</evidence>
<name>A0ABQ0ABQ8_9GAMM</name>
<dbReference type="SUPFAM" id="SSF53335">
    <property type="entry name" value="S-adenosyl-L-methionine-dependent methyltransferases"/>
    <property type="match status" value="1"/>
</dbReference>
<dbReference type="Gene3D" id="3.40.50.150">
    <property type="entry name" value="Vaccinia Virus protein VP39"/>
    <property type="match status" value="1"/>
</dbReference>
<comment type="similarity">
    <text evidence="2">Belongs to the TlyA family.</text>
</comment>
<dbReference type="Proteomes" id="UP001465153">
    <property type="component" value="Unassembled WGS sequence"/>
</dbReference>
<gene>
    <name evidence="4" type="ORF">NBRC116591_29040</name>
</gene>
<dbReference type="PIRSF" id="PIRSF005578">
    <property type="entry name" value="TlyA"/>
    <property type="match status" value="1"/>
</dbReference>
<dbReference type="EMBL" id="BAABWN010000009">
    <property type="protein sequence ID" value="GAA6169093.1"/>
    <property type="molecule type" value="Genomic_DNA"/>
</dbReference>
<sequence length="252" mass="27498">MIRADVLLVEGGWVSTRALATRLIKSECIHYFNNGQWQLLKKPSLKLEAATQFKVNAGEEFQYVSRGALKLKAALDHLELNVTGMNALDVGQSTGGFTDILVQNHVNQVVGVDVGHDQLAVKLRENPRVVCLEGVNARDLPSKSLLEYSPSGFDVVVMDVSFISQSLILPNLPALMKTNAWLISLVKPQFEVGRDNIGKGGLVRDASLYAQVLERISGEVAALGLRVHATIDSPIKGGDGNREFILMAQRPE</sequence>
<comment type="caution">
    <text evidence="4">The sequence shown here is derived from an EMBL/GenBank/DDBJ whole genome shotgun (WGS) entry which is preliminary data.</text>
</comment>
<evidence type="ECO:0000313" key="4">
    <source>
        <dbReference type="EMBL" id="GAA6169093.1"/>
    </source>
</evidence>
<keyword evidence="5" id="KW-1185">Reference proteome</keyword>
<dbReference type="Gene3D" id="3.10.290.10">
    <property type="entry name" value="RNA-binding S4 domain"/>
    <property type="match status" value="1"/>
</dbReference>
<dbReference type="InterPro" id="IPR036986">
    <property type="entry name" value="S4_RNA-bd_sf"/>
</dbReference>
<dbReference type="PANTHER" id="PTHR32319:SF0">
    <property type="entry name" value="BACTERIAL HEMOLYSIN-LIKE PROTEIN"/>
    <property type="match status" value="1"/>
</dbReference>
<dbReference type="Pfam" id="PF01728">
    <property type="entry name" value="FtsJ"/>
    <property type="match status" value="1"/>
</dbReference>
<organism evidence="4 5">
    <name type="scientific">Sessilibacter corallicola</name>
    <dbReference type="NCBI Taxonomy" id="2904075"/>
    <lineage>
        <taxon>Bacteria</taxon>
        <taxon>Pseudomonadati</taxon>
        <taxon>Pseudomonadota</taxon>
        <taxon>Gammaproteobacteria</taxon>
        <taxon>Cellvibrionales</taxon>
        <taxon>Cellvibrionaceae</taxon>
        <taxon>Sessilibacter</taxon>
    </lineage>
</organism>
<dbReference type="InterPro" id="IPR047048">
    <property type="entry name" value="TlyA"/>
</dbReference>
<dbReference type="InterPro" id="IPR002877">
    <property type="entry name" value="RNA_MeTrfase_FtsJ_dom"/>
</dbReference>
<evidence type="ECO:0000259" key="3">
    <source>
        <dbReference type="Pfam" id="PF01728"/>
    </source>
</evidence>
<proteinExistence type="inferred from homology"/>
<dbReference type="RefSeq" id="WP_353303727.1">
    <property type="nucleotide sequence ID" value="NZ_BAABWN010000009.1"/>
</dbReference>